<dbReference type="Proteomes" id="UP001050691">
    <property type="component" value="Unassembled WGS sequence"/>
</dbReference>
<dbReference type="SUPFAM" id="SSF81383">
    <property type="entry name" value="F-box domain"/>
    <property type="match status" value="1"/>
</dbReference>
<evidence type="ECO:0000259" key="3">
    <source>
        <dbReference type="SMART" id="SM00992"/>
    </source>
</evidence>
<organism evidence="4 5">
    <name type="scientific">Clathrus columnatus</name>
    <dbReference type="NCBI Taxonomy" id="1419009"/>
    <lineage>
        <taxon>Eukaryota</taxon>
        <taxon>Fungi</taxon>
        <taxon>Dikarya</taxon>
        <taxon>Basidiomycota</taxon>
        <taxon>Agaricomycotina</taxon>
        <taxon>Agaricomycetes</taxon>
        <taxon>Phallomycetidae</taxon>
        <taxon>Phallales</taxon>
        <taxon>Clathraceae</taxon>
        <taxon>Clathrus</taxon>
    </lineage>
</organism>
<dbReference type="SUPFAM" id="SSF141255">
    <property type="entry name" value="YccV-like"/>
    <property type="match status" value="1"/>
</dbReference>
<dbReference type="SUPFAM" id="SSF50985">
    <property type="entry name" value="RCC1/BLIP-II"/>
    <property type="match status" value="1"/>
</dbReference>
<name>A0AAV5A7I5_9AGAM</name>
<dbReference type="PROSITE" id="PS50012">
    <property type="entry name" value="RCC1_3"/>
    <property type="match status" value="4"/>
</dbReference>
<dbReference type="Pfam" id="PF13540">
    <property type="entry name" value="RCC1_2"/>
    <property type="match status" value="2"/>
</dbReference>
<sequence length="1057" mass="119595">MGIPQLPTELLERILWFLPIDSSSKDSVRTLCRFGEANSRFLIVSRLSKIWKDHYLARWSYFDSLREVLRTEEYDDDFATRYRIRDELDVKALRLLHAIMTTTNQDERESMAFTIVDELGLDVWDALEIMVDNDDDDDDSQDSIVHTKGLTDQYWAKEISSLIARHRAIKIWSDLCSPFVTRHPFHSFEMALSALSAFFGYDVTQDQTALPISLVYVFTSVARRLGYNAHPVAFPYKVLAVILPPEEEERGERVYVDVYDSENQAILSYSELPPMLRNMGIDLQSLQGFTSAGQYTEPAKSSLMLLRAVKNIISSLHGFMHVYDGDHITAHCATYTAASLLTGDRRLVRHLFDGSEGPLDRLVTLKHSLRPHLPLGAQEELDDCLQAYVRPSKSFPRNKGRINIGYYVGMLFRHKRYDYVGLIQGWDYRCEMSGEWITRMRVDELPHGREQPFYDTYTRDGQTRYVAEEHISPLNDVDIGDVDDIISNNKSLGRWFGGVEVYPSGRARFVQSEESKFIFPDDEMVARNFADRITTAASARINRLFNIPNIMSSQTSSPLVTAVGTWQRTDICRLNPDSPSVIVTRETQPKMDNCSSTENDLPPPYSPNNKEYFLPEDLDSNGEPLTLARFMFKYGFRSNAKGQLGHNNLEDSHRFKPCHFSLTDGGSLTTSCPGQPLSISCGSNHTILLLRSGFTSRLEIWGCGNNQYGQLGFHSSDNMSSAMIFQRLDDKVLSKLRLDIDQYQFHLIAASWDTTFIVLRPFFVENVRTSKDILVTFGSNESGNLGLDRIPQKLRHTFLPSQIDLWNLFLSTYGSDLLGFQILDLVTGVRHIILLVRLYVGDCDIVRTLGWGTCRHGQLGQMPEQDNHVLTRPTFLSLDVSIRSIALGSQHSIVLDNSGHVKGFGSNRKGQLEGLENISKVIQIGATWNGSYTVYQETSQSEWCISSTGSGHKGQLGRSLDSPSGNIIFPFDATTHRFIKMACGSEHALVYFVNLGGAESLVWGWGWNEHGNLGIGNTEDVKLPILIHQTDVDEEITNIWAGYSTSWIAIRKINKIT</sequence>
<feature type="repeat" description="RCC1" evidence="2">
    <location>
        <begin position="943"/>
        <end position="994"/>
    </location>
</feature>
<dbReference type="Pfam" id="PF08755">
    <property type="entry name" value="YccV-like"/>
    <property type="match status" value="1"/>
</dbReference>
<proteinExistence type="predicted"/>
<dbReference type="InterPro" id="IPR036047">
    <property type="entry name" value="F-box-like_dom_sf"/>
</dbReference>
<gene>
    <name evidence="4" type="ORF">Clacol_003845</name>
</gene>
<dbReference type="PANTHER" id="PTHR22870:SF408">
    <property type="entry name" value="OS09G0560450 PROTEIN"/>
    <property type="match status" value="1"/>
</dbReference>
<feature type="repeat" description="RCC1" evidence="2">
    <location>
        <begin position="1000"/>
        <end position="1052"/>
    </location>
</feature>
<feature type="repeat" description="RCC1" evidence="2">
    <location>
        <begin position="629"/>
        <end position="692"/>
    </location>
</feature>
<dbReference type="AlphaFoldDB" id="A0AAV5A7I5"/>
<evidence type="ECO:0000313" key="4">
    <source>
        <dbReference type="EMBL" id="GJJ09622.1"/>
    </source>
</evidence>
<dbReference type="Gene3D" id="2.130.10.30">
    <property type="entry name" value="Regulator of chromosome condensation 1/beta-lactamase-inhibitor protein II"/>
    <property type="match status" value="2"/>
</dbReference>
<feature type="domain" description="Hemimethylated DNA-binding" evidence="3">
    <location>
        <begin position="403"/>
        <end position="498"/>
    </location>
</feature>
<dbReference type="NCBIfam" id="TIGR02097">
    <property type="entry name" value="yccV"/>
    <property type="match status" value="1"/>
</dbReference>
<dbReference type="PROSITE" id="PS00626">
    <property type="entry name" value="RCC1_2"/>
    <property type="match status" value="1"/>
</dbReference>
<evidence type="ECO:0000256" key="2">
    <source>
        <dbReference type="PROSITE-ProRule" id="PRU00235"/>
    </source>
</evidence>
<dbReference type="Pfam" id="PF00415">
    <property type="entry name" value="RCC1"/>
    <property type="match status" value="1"/>
</dbReference>
<comment type="caution">
    <text evidence="4">The sequence shown here is derived from an EMBL/GenBank/DDBJ whole genome shotgun (WGS) entry which is preliminary data.</text>
</comment>
<evidence type="ECO:0000256" key="1">
    <source>
        <dbReference type="ARBA" id="ARBA00022737"/>
    </source>
</evidence>
<keyword evidence="5" id="KW-1185">Reference proteome</keyword>
<dbReference type="PANTHER" id="PTHR22870">
    <property type="entry name" value="REGULATOR OF CHROMOSOME CONDENSATION"/>
    <property type="match status" value="1"/>
</dbReference>
<feature type="repeat" description="RCC1" evidence="2">
    <location>
        <begin position="846"/>
        <end position="898"/>
    </location>
</feature>
<reference evidence="4" key="1">
    <citation type="submission" date="2021-10" db="EMBL/GenBank/DDBJ databases">
        <title>De novo Genome Assembly of Clathrus columnatus (Basidiomycota, Fungi) Using Illumina and Nanopore Sequence Data.</title>
        <authorList>
            <person name="Ogiso-Tanaka E."/>
            <person name="Itagaki H."/>
            <person name="Hosoya T."/>
            <person name="Hosaka K."/>
        </authorList>
    </citation>
    <scope>NUCLEOTIDE SEQUENCE</scope>
    <source>
        <strain evidence="4">MO-923</strain>
    </source>
</reference>
<keyword evidence="1" id="KW-0677">Repeat</keyword>
<dbReference type="GO" id="GO:0003677">
    <property type="term" value="F:DNA binding"/>
    <property type="evidence" value="ECO:0007669"/>
    <property type="project" value="InterPro"/>
</dbReference>
<dbReference type="SMART" id="SM00992">
    <property type="entry name" value="YccV-like"/>
    <property type="match status" value="1"/>
</dbReference>
<dbReference type="InterPro" id="IPR000408">
    <property type="entry name" value="Reg_chr_condens"/>
</dbReference>
<dbReference type="InterPro" id="IPR032698">
    <property type="entry name" value="SirB1_N"/>
</dbReference>
<dbReference type="Pfam" id="PF13369">
    <property type="entry name" value="Transglut_core2"/>
    <property type="match status" value="1"/>
</dbReference>
<accession>A0AAV5A7I5</accession>
<dbReference type="EMBL" id="BPWL01000004">
    <property type="protein sequence ID" value="GJJ09622.1"/>
    <property type="molecule type" value="Genomic_DNA"/>
</dbReference>
<dbReference type="InterPro" id="IPR036623">
    <property type="entry name" value="Hemimethylated_DNA-bd_sf"/>
</dbReference>
<dbReference type="InterPro" id="IPR009091">
    <property type="entry name" value="RCC1/BLIP-II"/>
</dbReference>
<evidence type="ECO:0000313" key="5">
    <source>
        <dbReference type="Proteomes" id="UP001050691"/>
    </source>
</evidence>
<dbReference type="InterPro" id="IPR011722">
    <property type="entry name" value="Hemimethylated_DNA-bd_dom"/>
</dbReference>
<protein>
    <recommendedName>
        <fullName evidence="3">Hemimethylated DNA-binding domain-containing protein</fullName>
    </recommendedName>
</protein>
<dbReference type="Gene3D" id="2.30.30.390">
    <property type="entry name" value="Hemimethylated DNA-binding domain"/>
    <property type="match status" value="1"/>
</dbReference>
<dbReference type="InterPro" id="IPR051210">
    <property type="entry name" value="Ub_ligase/GEF_domain"/>
</dbReference>